<sequence>MTNNKYLYIGGFELPDKNAAAHRVLSNGKALKETGLEVIFLGVNRTLGESDILNTVKEVEGFKTYELRYPEGIFQWFNYLTSIESIVKVIYTNNIQNIICYNLPSIVLKRLMMFCRVNNFKIYGDVTEWYSTKGRSLPNKILKGLDTFYRMAILHKKLDGLIVISTFLEKYYAEYVNNIICIPVLSDLEDVKWVNNYQKSQEILQLVYAGNPGKKENLDLMVSSLEYITRKVKLDVIGINEEEFLNTYPRFKKSKITSKVSFHGRLSHEVSLDFVKKANYTFFLRDNDIVSNAGFPTKLVESVSCGTPVITNKTSNISDYINSQINGVLLDALDPPYVAEVIDNLKLEMKVEKETFDYRQFSKQPVFKSFFSNS</sequence>
<name>A0ABP2KWQ8_STRPO</name>
<dbReference type="Gene3D" id="3.40.50.2000">
    <property type="entry name" value="Glycogen Phosphorylase B"/>
    <property type="match status" value="2"/>
</dbReference>
<accession>A0ABP2KWQ8</accession>
<evidence type="ECO:0000313" key="2">
    <source>
        <dbReference type="EMBL" id="EGJ26513.1"/>
    </source>
</evidence>
<evidence type="ECO:0000313" key="3">
    <source>
        <dbReference type="Proteomes" id="UP000005356"/>
    </source>
</evidence>
<dbReference type="SUPFAM" id="SSF53756">
    <property type="entry name" value="UDP-Glycosyltransferase/glycogen phosphorylase"/>
    <property type="match status" value="1"/>
</dbReference>
<gene>
    <name evidence="2" type="ORF">STRPO_0216</name>
</gene>
<dbReference type="PANTHER" id="PTHR12526:SF630">
    <property type="entry name" value="GLYCOSYLTRANSFERASE"/>
    <property type="match status" value="1"/>
</dbReference>
<evidence type="ECO:0000259" key="1">
    <source>
        <dbReference type="Pfam" id="PF00534"/>
    </source>
</evidence>
<keyword evidence="2" id="KW-0328">Glycosyltransferase</keyword>
<dbReference type="EC" id="2.4.-.-" evidence="2"/>
<keyword evidence="3" id="KW-1185">Reference proteome</keyword>
<dbReference type="Pfam" id="PF00534">
    <property type="entry name" value="Glycos_transf_1"/>
    <property type="match status" value="1"/>
</dbReference>
<dbReference type="RefSeq" id="WP_003082768.1">
    <property type="nucleotide sequence ID" value="NZ_AEUU02000001.1"/>
</dbReference>
<dbReference type="GO" id="GO:0016757">
    <property type="term" value="F:glycosyltransferase activity"/>
    <property type="evidence" value="ECO:0007669"/>
    <property type="project" value="UniProtKB-KW"/>
</dbReference>
<dbReference type="Proteomes" id="UP000005356">
    <property type="component" value="Unassembled WGS sequence"/>
</dbReference>
<dbReference type="InterPro" id="IPR001296">
    <property type="entry name" value="Glyco_trans_1"/>
</dbReference>
<dbReference type="EMBL" id="AEUU02000001">
    <property type="protein sequence ID" value="EGJ26513.1"/>
    <property type="molecule type" value="Genomic_DNA"/>
</dbReference>
<keyword evidence="2" id="KW-0808">Transferase</keyword>
<organism evidence="2 3">
    <name type="scientific">Streptococcus porcinus str. Jelinkova 176</name>
    <dbReference type="NCBI Taxonomy" id="873448"/>
    <lineage>
        <taxon>Bacteria</taxon>
        <taxon>Bacillati</taxon>
        <taxon>Bacillota</taxon>
        <taxon>Bacilli</taxon>
        <taxon>Lactobacillales</taxon>
        <taxon>Streptococcaceae</taxon>
        <taxon>Streptococcus</taxon>
    </lineage>
</organism>
<feature type="domain" description="Glycosyl transferase family 1" evidence="1">
    <location>
        <begin position="201"/>
        <end position="346"/>
    </location>
</feature>
<protein>
    <submittedName>
        <fullName evidence="2">Glycosyltransferase, group 1 family protein</fullName>
        <ecNumber evidence="2">2.4.-.-</ecNumber>
    </submittedName>
</protein>
<reference evidence="2 3" key="1">
    <citation type="journal article" date="2014" name="Int. J. Syst. Evol. Microbiol.">
        <title>Phylogenomics and the dynamic genome evolution of the genus Streptococcus.</title>
        <authorList>
            <consortium name="The Broad Institute Genome Sequencing Platform"/>
            <person name="Richards V.P."/>
            <person name="Palmer S.R."/>
            <person name="Pavinski Bitar P.D."/>
            <person name="Qin X."/>
            <person name="Weinstock G.M."/>
            <person name="Highlander S.K."/>
            <person name="Town C.D."/>
            <person name="Burne R.A."/>
            <person name="Stanhope M.J."/>
        </authorList>
    </citation>
    <scope>NUCLEOTIDE SEQUENCE [LARGE SCALE GENOMIC DNA]</scope>
    <source>
        <strain evidence="2 3">Jelinkova 176</strain>
    </source>
</reference>
<comment type="caution">
    <text evidence="2">The sequence shown here is derived from an EMBL/GenBank/DDBJ whole genome shotgun (WGS) entry which is preliminary data.</text>
</comment>
<proteinExistence type="predicted"/>
<dbReference type="PANTHER" id="PTHR12526">
    <property type="entry name" value="GLYCOSYLTRANSFERASE"/>
    <property type="match status" value="1"/>
</dbReference>